<gene>
    <name evidence="11" type="ORF">RirG_241050</name>
</gene>
<feature type="signal peptide" evidence="9">
    <location>
        <begin position="1"/>
        <end position="23"/>
    </location>
</feature>
<dbReference type="HOGENOM" id="CLU_018552_3_1_1"/>
<reference evidence="11 12" key="1">
    <citation type="submission" date="2014-02" db="EMBL/GenBank/DDBJ databases">
        <title>Single nucleus genome sequencing reveals high similarity among nuclei of an endomycorrhizal fungus.</title>
        <authorList>
            <person name="Lin K."/>
            <person name="Geurts R."/>
            <person name="Zhang Z."/>
            <person name="Limpens E."/>
            <person name="Saunders D.G."/>
            <person name="Mu D."/>
            <person name="Pang E."/>
            <person name="Cao H."/>
            <person name="Cha H."/>
            <person name="Lin T."/>
            <person name="Zhou Q."/>
            <person name="Shang Y."/>
            <person name="Li Y."/>
            <person name="Ivanov S."/>
            <person name="Sharma T."/>
            <person name="Velzen R.V."/>
            <person name="Ruijter N.D."/>
            <person name="Aanen D.K."/>
            <person name="Win J."/>
            <person name="Kamoun S."/>
            <person name="Bisseling T."/>
            <person name="Huang S."/>
        </authorList>
    </citation>
    <scope>NUCLEOTIDE SEQUENCE [LARGE SCALE GENOMIC DNA]</scope>
    <source>
        <strain evidence="12">DAOM197198w</strain>
    </source>
</reference>
<keyword evidence="5" id="KW-0479">Metal-binding</keyword>
<evidence type="ECO:0000256" key="3">
    <source>
        <dbReference type="ARBA" id="ARBA00006958"/>
    </source>
</evidence>
<dbReference type="GO" id="GO:0005634">
    <property type="term" value="C:nucleus"/>
    <property type="evidence" value="ECO:0007669"/>
    <property type="project" value="UniProtKB-SubCell"/>
</dbReference>
<feature type="domain" description="DDE Tnp4" evidence="10">
    <location>
        <begin position="205"/>
        <end position="294"/>
    </location>
</feature>
<comment type="similarity">
    <text evidence="3">Belongs to the HARBI1 family.</text>
</comment>
<evidence type="ECO:0000256" key="6">
    <source>
        <dbReference type="ARBA" id="ARBA00022801"/>
    </source>
</evidence>
<comment type="subcellular location">
    <subcellularLocation>
        <location evidence="2">Nucleus</location>
    </subcellularLocation>
</comment>
<keyword evidence="6" id="KW-0378">Hydrolase</keyword>
<dbReference type="OrthoDB" id="2437314at2759"/>
<dbReference type="InterPro" id="IPR027806">
    <property type="entry name" value="HARBI1_dom"/>
</dbReference>
<comment type="caution">
    <text evidence="11">The sequence shown here is derived from an EMBL/GenBank/DDBJ whole genome shotgun (WGS) entry which is preliminary data.</text>
</comment>
<evidence type="ECO:0000256" key="9">
    <source>
        <dbReference type="SAM" id="SignalP"/>
    </source>
</evidence>
<dbReference type="PANTHER" id="PTHR22930">
    <property type="match status" value="1"/>
</dbReference>
<dbReference type="AlphaFoldDB" id="A0A015K2W1"/>
<keyword evidence="12" id="KW-1185">Reference proteome</keyword>
<feature type="chain" id="PRO_5001475548" description="DDE Tnp4 domain-containing protein" evidence="9">
    <location>
        <begin position="24"/>
        <end position="393"/>
    </location>
</feature>
<dbReference type="InterPro" id="IPR045249">
    <property type="entry name" value="HARBI1-like"/>
</dbReference>
<name>A0A015K2W1_RHIIW</name>
<dbReference type="GO" id="GO:0046872">
    <property type="term" value="F:metal ion binding"/>
    <property type="evidence" value="ECO:0007669"/>
    <property type="project" value="UniProtKB-KW"/>
</dbReference>
<evidence type="ECO:0000256" key="4">
    <source>
        <dbReference type="ARBA" id="ARBA00022722"/>
    </source>
</evidence>
<evidence type="ECO:0000256" key="1">
    <source>
        <dbReference type="ARBA" id="ARBA00001968"/>
    </source>
</evidence>
<dbReference type="EMBL" id="JEMT01028776">
    <property type="protein sequence ID" value="EXX53746.1"/>
    <property type="molecule type" value="Genomic_DNA"/>
</dbReference>
<sequence length="393" mass="45754">MNREFQISICILIIIILIKYNEFEENLIATYQTEQEEEEENFNILPLNLLYLQLNRIEINECINLRRLNRLISQYWFNKICLNMQDFEFKKHFRLTRSTFEWLCCKIIPHLRREITGPGIVGLAWEQKVGASLWFLATEECFRSIGNRFGIGESTFSYALRDFINVIVTKFLVEKIVFPNTESEINEITNGFKGTGRIPNVIGAIDGSHIPIKALHLFPVDYFNRKGFYSIVLQAVVNHKKSFLDICVGWPGSTHNSRILVNSNLYNKFNNLVTTFNNKYILGDGGYPNLSWLIDIVKQAFGLLKGRWRCLLHSLEVSFEIIPHIITTCCILHNICEERRNFLPPEEQYHDTGTDVNSETNVNETSEGNTIRNAICDSLWNNHQRRYLNTNDN</sequence>
<dbReference type="GO" id="GO:0016787">
    <property type="term" value="F:hydrolase activity"/>
    <property type="evidence" value="ECO:0007669"/>
    <property type="project" value="UniProtKB-KW"/>
</dbReference>
<evidence type="ECO:0000256" key="5">
    <source>
        <dbReference type="ARBA" id="ARBA00022723"/>
    </source>
</evidence>
<keyword evidence="7" id="KW-0539">Nucleus</keyword>
<feature type="domain" description="DDE Tnp4" evidence="10">
    <location>
        <begin position="296"/>
        <end position="334"/>
    </location>
</feature>
<dbReference type="STRING" id="1432141.A0A015K2W1"/>
<feature type="region of interest" description="Disordered" evidence="8">
    <location>
        <begin position="347"/>
        <end position="366"/>
    </location>
</feature>
<dbReference type="GO" id="GO:0004518">
    <property type="term" value="F:nuclease activity"/>
    <property type="evidence" value="ECO:0007669"/>
    <property type="project" value="UniProtKB-KW"/>
</dbReference>
<evidence type="ECO:0000256" key="8">
    <source>
        <dbReference type="SAM" id="MobiDB-lite"/>
    </source>
</evidence>
<comment type="cofactor">
    <cofactor evidence="1">
        <name>a divalent metal cation</name>
        <dbReference type="ChEBI" id="CHEBI:60240"/>
    </cofactor>
</comment>
<evidence type="ECO:0000313" key="11">
    <source>
        <dbReference type="EMBL" id="EXX53746.1"/>
    </source>
</evidence>
<accession>A0A015K2W1</accession>
<evidence type="ECO:0000256" key="2">
    <source>
        <dbReference type="ARBA" id="ARBA00004123"/>
    </source>
</evidence>
<feature type="compositionally biased region" description="Polar residues" evidence="8">
    <location>
        <begin position="354"/>
        <end position="366"/>
    </location>
</feature>
<keyword evidence="9" id="KW-0732">Signal</keyword>
<dbReference type="PANTHER" id="PTHR22930:SF85">
    <property type="entry name" value="GH03217P-RELATED"/>
    <property type="match status" value="1"/>
</dbReference>
<evidence type="ECO:0000256" key="7">
    <source>
        <dbReference type="ARBA" id="ARBA00023242"/>
    </source>
</evidence>
<dbReference type="Proteomes" id="UP000022910">
    <property type="component" value="Unassembled WGS sequence"/>
</dbReference>
<proteinExistence type="inferred from homology"/>
<evidence type="ECO:0000313" key="12">
    <source>
        <dbReference type="Proteomes" id="UP000022910"/>
    </source>
</evidence>
<dbReference type="OMA" id="RHITCGH"/>
<organism evidence="11 12">
    <name type="scientific">Rhizophagus irregularis (strain DAOM 197198w)</name>
    <name type="common">Glomus intraradices</name>
    <dbReference type="NCBI Taxonomy" id="1432141"/>
    <lineage>
        <taxon>Eukaryota</taxon>
        <taxon>Fungi</taxon>
        <taxon>Fungi incertae sedis</taxon>
        <taxon>Mucoromycota</taxon>
        <taxon>Glomeromycotina</taxon>
        <taxon>Glomeromycetes</taxon>
        <taxon>Glomerales</taxon>
        <taxon>Glomeraceae</taxon>
        <taxon>Rhizophagus</taxon>
    </lineage>
</organism>
<evidence type="ECO:0000259" key="10">
    <source>
        <dbReference type="Pfam" id="PF13359"/>
    </source>
</evidence>
<keyword evidence="4" id="KW-0540">Nuclease</keyword>
<protein>
    <recommendedName>
        <fullName evidence="10">DDE Tnp4 domain-containing protein</fullName>
    </recommendedName>
</protein>
<dbReference type="Pfam" id="PF13359">
    <property type="entry name" value="DDE_Tnp_4"/>
    <property type="match status" value="2"/>
</dbReference>